<keyword evidence="2" id="KW-1185">Reference proteome</keyword>
<dbReference type="Gramene" id="PRQ18330">
    <property type="protein sequence ID" value="PRQ18330"/>
    <property type="gene ID" value="RchiOBHm_Chr7g0204781"/>
</dbReference>
<dbReference type="AlphaFoldDB" id="A0A2P6P8S2"/>
<organism evidence="1 2">
    <name type="scientific">Rosa chinensis</name>
    <name type="common">China rose</name>
    <dbReference type="NCBI Taxonomy" id="74649"/>
    <lineage>
        <taxon>Eukaryota</taxon>
        <taxon>Viridiplantae</taxon>
        <taxon>Streptophyta</taxon>
        <taxon>Embryophyta</taxon>
        <taxon>Tracheophyta</taxon>
        <taxon>Spermatophyta</taxon>
        <taxon>Magnoliopsida</taxon>
        <taxon>eudicotyledons</taxon>
        <taxon>Gunneridae</taxon>
        <taxon>Pentapetalae</taxon>
        <taxon>rosids</taxon>
        <taxon>fabids</taxon>
        <taxon>Rosales</taxon>
        <taxon>Rosaceae</taxon>
        <taxon>Rosoideae</taxon>
        <taxon>Rosoideae incertae sedis</taxon>
        <taxon>Rosa</taxon>
    </lineage>
</organism>
<comment type="caution">
    <text evidence="1">The sequence shown here is derived from an EMBL/GenBank/DDBJ whole genome shotgun (WGS) entry which is preliminary data.</text>
</comment>
<accession>A0A2P6P8S2</accession>
<evidence type="ECO:0000313" key="2">
    <source>
        <dbReference type="Proteomes" id="UP000238479"/>
    </source>
</evidence>
<protein>
    <submittedName>
        <fullName evidence="1">Uncharacterized protein</fullName>
    </submittedName>
</protein>
<reference evidence="1 2" key="1">
    <citation type="journal article" date="2018" name="Nat. Genet.">
        <title>The Rosa genome provides new insights in the design of modern roses.</title>
        <authorList>
            <person name="Bendahmane M."/>
        </authorList>
    </citation>
    <scope>NUCLEOTIDE SEQUENCE [LARGE SCALE GENOMIC DNA]</scope>
    <source>
        <strain evidence="2">cv. Old Blush</strain>
    </source>
</reference>
<sequence>MHCNPLYKEAPIINENTQQIPLKFSFSTTRYQHEALTLKQLAANIPPVHHLPDLRFPPNFGRRSLSSQRFWNRKKK</sequence>
<proteinExistence type="predicted"/>
<name>A0A2P6P8S2_ROSCH</name>
<dbReference type="Proteomes" id="UP000238479">
    <property type="component" value="Chromosome 7"/>
</dbReference>
<dbReference type="EMBL" id="PDCK01000045">
    <property type="protein sequence ID" value="PRQ18330.1"/>
    <property type="molecule type" value="Genomic_DNA"/>
</dbReference>
<gene>
    <name evidence="1" type="ORF">RchiOBHm_Chr7g0204781</name>
</gene>
<evidence type="ECO:0000313" key="1">
    <source>
        <dbReference type="EMBL" id="PRQ18330.1"/>
    </source>
</evidence>